<protein>
    <submittedName>
        <fullName evidence="1">6321_t:CDS:1</fullName>
    </submittedName>
</protein>
<evidence type="ECO:0000313" key="2">
    <source>
        <dbReference type="Proteomes" id="UP000789759"/>
    </source>
</evidence>
<evidence type="ECO:0000313" key="1">
    <source>
        <dbReference type="EMBL" id="CAG8662830.1"/>
    </source>
</evidence>
<dbReference type="OrthoDB" id="2419618at2759"/>
<comment type="caution">
    <text evidence="1">The sequence shown here is derived from an EMBL/GenBank/DDBJ whole genome shotgun (WGS) entry which is preliminary data.</text>
</comment>
<sequence>MGEFLANKISNIVERLGSDKFATVVIDAASNCNLAHQKIQTITDDLLEILLSEHSKAITNQEVANLIANEEFF</sequence>
<dbReference type="EMBL" id="CAJVQA010007850">
    <property type="protein sequence ID" value="CAG8662830.1"/>
    <property type="molecule type" value="Genomic_DNA"/>
</dbReference>
<proteinExistence type="predicted"/>
<organism evidence="1 2">
    <name type="scientific">Cetraspora pellucida</name>
    <dbReference type="NCBI Taxonomy" id="1433469"/>
    <lineage>
        <taxon>Eukaryota</taxon>
        <taxon>Fungi</taxon>
        <taxon>Fungi incertae sedis</taxon>
        <taxon>Mucoromycota</taxon>
        <taxon>Glomeromycotina</taxon>
        <taxon>Glomeromycetes</taxon>
        <taxon>Diversisporales</taxon>
        <taxon>Gigasporaceae</taxon>
        <taxon>Cetraspora</taxon>
    </lineage>
</organism>
<dbReference type="AlphaFoldDB" id="A0A9N9E511"/>
<reference evidence="1" key="1">
    <citation type="submission" date="2021-06" db="EMBL/GenBank/DDBJ databases">
        <authorList>
            <person name="Kallberg Y."/>
            <person name="Tangrot J."/>
            <person name="Rosling A."/>
        </authorList>
    </citation>
    <scope>NUCLEOTIDE SEQUENCE</scope>
    <source>
        <strain evidence="1">FL966</strain>
    </source>
</reference>
<keyword evidence="2" id="KW-1185">Reference proteome</keyword>
<dbReference type="Proteomes" id="UP000789759">
    <property type="component" value="Unassembled WGS sequence"/>
</dbReference>
<gene>
    <name evidence="1" type="ORF">CPELLU_LOCUS9885</name>
</gene>
<accession>A0A9N9E511</accession>
<name>A0A9N9E511_9GLOM</name>